<dbReference type="InterPro" id="IPR050509">
    <property type="entry name" value="CoA-transferase_III"/>
</dbReference>
<dbReference type="InterPro" id="IPR044855">
    <property type="entry name" value="CoA-Trfase_III_dom3_sf"/>
</dbReference>
<keyword evidence="1" id="KW-0808">Transferase</keyword>
<protein>
    <submittedName>
        <fullName evidence="1">CoA transferase</fullName>
    </submittedName>
</protein>
<dbReference type="PANTHER" id="PTHR48228:SF5">
    <property type="entry name" value="ALPHA-METHYLACYL-COA RACEMASE"/>
    <property type="match status" value="1"/>
</dbReference>
<dbReference type="Pfam" id="PF02515">
    <property type="entry name" value="CoA_transf_3"/>
    <property type="match status" value="1"/>
</dbReference>
<evidence type="ECO:0000313" key="2">
    <source>
        <dbReference type="Proteomes" id="UP001324287"/>
    </source>
</evidence>
<proteinExistence type="predicted"/>
<dbReference type="SUPFAM" id="SSF89796">
    <property type="entry name" value="CoA-transferase family III (CaiB/BaiF)"/>
    <property type="match status" value="1"/>
</dbReference>
<sequence>MDRRPWRERPPGAAPYYTTYRTADGRFLAVGAIEEVFYTTFVAGLGLDPSDIPDRRDRKNWSALREMFGRILATRPRGHWEDVFSDVDACVTPVLSLHEATVHAQTRAVLDGNSPAEAVPLTDGTVKRSDAPPAPGKHTASILRDRAGCTRSAIGEMLRSSTAYQSPG</sequence>
<dbReference type="InterPro" id="IPR003673">
    <property type="entry name" value="CoA-Trfase_fam_III"/>
</dbReference>
<dbReference type="EMBL" id="CP141261">
    <property type="protein sequence ID" value="WRL65404.1"/>
    <property type="molecule type" value="Genomic_DNA"/>
</dbReference>
<dbReference type="Gene3D" id="3.30.1540.10">
    <property type="entry name" value="formyl-coa transferase, domain 3"/>
    <property type="match status" value="1"/>
</dbReference>
<dbReference type="RefSeq" id="WP_324276726.1">
    <property type="nucleotide sequence ID" value="NZ_CP141261.1"/>
</dbReference>
<accession>A0ABZ1B7N9</accession>
<dbReference type="PANTHER" id="PTHR48228">
    <property type="entry name" value="SUCCINYL-COA--D-CITRAMALATE COA-TRANSFERASE"/>
    <property type="match status" value="1"/>
</dbReference>
<dbReference type="GO" id="GO:0016740">
    <property type="term" value="F:transferase activity"/>
    <property type="evidence" value="ECO:0007669"/>
    <property type="project" value="UniProtKB-KW"/>
</dbReference>
<evidence type="ECO:0000313" key="1">
    <source>
        <dbReference type="EMBL" id="WRL65404.1"/>
    </source>
</evidence>
<dbReference type="InterPro" id="IPR023606">
    <property type="entry name" value="CoA-Trfase_III_dom_1_sf"/>
</dbReference>
<keyword evidence="2" id="KW-1185">Reference proteome</keyword>
<gene>
    <name evidence="1" type="ORF">U6N30_07165</name>
</gene>
<reference evidence="1 2" key="1">
    <citation type="submission" date="2023-12" db="EMBL/GenBank/DDBJ databases">
        <title>Blastococcus brunescens sp. nov., an actonobacterium isolated from sandstone collected in sahara desert.</title>
        <authorList>
            <person name="Gtari M."/>
            <person name="Ghodhbane F."/>
        </authorList>
    </citation>
    <scope>NUCLEOTIDE SEQUENCE [LARGE SCALE GENOMIC DNA]</scope>
    <source>
        <strain evidence="1 2">BMG 8361</strain>
    </source>
</reference>
<name>A0ABZ1B7N9_9ACTN</name>
<organism evidence="1 2">
    <name type="scientific">Blastococcus brunescens</name>
    <dbReference type="NCBI Taxonomy" id="1564165"/>
    <lineage>
        <taxon>Bacteria</taxon>
        <taxon>Bacillati</taxon>
        <taxon>Actinomycetota</taxon>
        <taxon>Actinomycetes</taxon>
        <taxon>Geodermatophilales</taxon>
        <taxon>Geodermatophilaceae</taxon>
        <taxon>Blastococcus</taxon>
    </lineage>
</organism>
<dbReference type="Proteomes" id="UP001324287">
    <property type="component" value="Chromosome"/>
</dbReference>